<dbReference type="PANTHER" id="PTHR43464">
    <property type="entry name" value="METHYLTRANSFERASE"/>
    <property type="match status" value="1"/>
</dbReference>
<keyword evidence="2 7" id="KW-0808">Transferase</keyword>
<dbReference type="Pfam" id="PF07109">
    <property type="entry name" value="Mg-por_mtran_C"/>
    <property type="match status" value="1"/>
</dbReference>
<evidence type="ECO:0000313" key="8">
    <source>
        <dbReference type="Proteomes" id="UP000248857"/>
    </source>
</evidence>
<reference evidence="7 8" key="1">
    <citation type="journal article" date="2018" name="Sci. Rep.">
        <title>A novel species of the marine cyanobacterium Acaryochloris with a unique pigment content and lifestyle.</title>
        <authorList>
            <person name="Partensky F."/>
            <person name="Six C."/>
            <person name="Ratin M."/>
            <person name="Garczarek L."/>
            <person name="Vaulot D."/>
            <person name="Probert I."/>
            <person name="Calteau A."/>
            <person name="Gourvil P."/>
            <person name="Marie D."/>
            <person name="Grebert T."/>
            <person name="Bouchier C."/>
            <person name="Le Panse S."/>
            <person name="Gachenot M."/>
            <person name="Rodriguez F."/>
            <person name="Garrido J.L."/>
        </authorList>
    </citation>
    <scope>NUCLEOTIDE SEQUENCE [LARGE SCALE GENOMIC DNA]</scope>
    <source>
        <strain evidence="7 8">RCC1774</strain>
    </source>
</reference>
<accession>A0A2W1JJG5</accession>
<dbReference type="AlphaFoldDB" id="A0A2W1JJG5"/>
<evidence type="ECO:0000256" key="3">
    <source>
        <dbReference type="ARBA" id="ARBA00022691"/>
    </source>
</evidence>
<dbReference type="GO" id="GO:0015995">
    <property type="term" value="P:chlorophyll biosynthetic process"/>
    <property type="evidence" value="ECO:0007669"/>
    <property type="project" value="UniProtKB-UniRule"/>
</dbReference>
<feature type="transmembrane region" description="Helical" evidence="5">
    <location>
        <begin position="247"/>
        <end position="266"/>
    </location>
</feature>
<dbReference type="EC" id="2.1.1.11" evidence="4"/>
<comment type="caution">
    <text evidence="7">The sequence shown here is derived from an EMBL/GenBank/DDBJ whole genome shotgun (WGS) entry which is preliminary data.</text>
</comment>
<dbReference type="EMBL" id="PQWO01000005">
    <property type="protein sequence ID" value="PZD73549.1"/>
    <property type="molecule type" value="Genomic_DNA"/>
</dbReference>
<keyword evidence="5" id="KW-0472">Membrane</keyword>
<name>A0A2W1JJG5_9CYAN</name>
<gene>
    <name evidence="7" type="primary">chlM</name>
    <name evidence="7" type="ORF">C1752_02129</name>
</gene>
<dbReference type="PROSITE" id="PS51556">
    <property type="entry name" value="SAM_MT_MG_PIX"/>
    <property type="match status" value="1"/>
</dbReference>
<proteinExistence type="predicted"/>
<keyword evidence="1 7" id="KW-0489">Methyltransferase</keyword>
<dbReference type="PANTHER" id="PTHR43464:SF19">
    <property type="entry name" value="UBIQUINONE BIOSYNTHESIS O-METHYLTRANSFERASE, MITOCHONDRIAL"/>
    <property type="match status" value="1"/>
</dbReference>
<dbReference type="GO" id="GO:0032259">
    <property type="term" value="P:methylation"/>
    <property type="evidence" value="ECO:0007669"/>
    <property type="project" value="UniProtKB-KW"/>
</dbReference>
<evidence type="ECO:0000259" key="6">
    <source>
        <dbReference type="Pfam" id="PF07109"/>
    </source>
</evidence>
<evidence type="ECO:0000256" key="2">
    <source>
        <dbReference type="ARBA" id="ARBA00022679"/>
    </source>
</evidence>
<dbReference type="NCBIfam" id="TIGR02021">
    <property type="entry name" value="BchM-ChlM"/>
    <property type="match status" value="1"/>
</dbReference>
<dbReference type="Gene3D" id="3.40.50.150">
    <property type="entry name" value="Vaccinia Virus protein VP39"/>
    <property type="match status" value="1"/>
</dbReference>
<evidence type="ECO:0000256" key="1">
    <source>
        <dbReference type="ARBA" id="ARBA00022603"/>
    </source>
</evidence>
<sequence>MATIDDKTIVQNYFNAEGFDRWRRIYGGGEVNKVQLDIREGHQQTVDTVLGWFRADNNLEGRTICDAGCGVGSLSIPLAQMGAKVSGSDISAKMVGEAEDRAKQALGEANLPQFSVQDLEQLSGQYDTVVCLDVLIHYPQEKAAEMIKHLSSLATNRVILSFAPKTVAYTLLKKVGDFFPGPSKATRAYLHREQDVVAALQAAGWQVERTGMTKTSFYFSRILEAKRLPEGVTAPASTMESQSSATLAWAIFVLIAGLAALAFWSAL</sequence>
<dbReference type="Proteomes" id="UP000248857">
    <property type="component" value="Unassembled WGS sequence"/>
</dbReference>
<protein>
    <recommendedName>
        <fullName evidence="4">Magnesium protoporphyrin IX methyltransferase</fullName>
        <ecNumber evidence="4">2.1.1.11</ecNumber>
    </recommendedName>
</protein>
<dbReference type="GO" id="GO:0046406">
    <property type="term" value="F:magnesium protoporphyrin IX methyltransferase activity"/>
    <property type="evidence" value="ECO:0007669"/>
    <property type="project" value="UniProtKB-UniRule"/>
</dbReference>
<feature type="domain" description="Magnesium-protoporphyrin IX methyltransferase C-terminal" evidence="6">
    <location>
        <begin position="131"/>
        <end position="227"/>
    </location>
</feature>
<evidence type="ECO:0000256" key="4">
    <source>
        <dbReference type="NCBIfam" id="TIGR02021"/>
    </source>
</evidence>
<dbReference type="InterPro" id="IPR010940">
    <property type="entry name" value="Mg_prot_MeTrfase_C"/>
</dbReference>
<dbReference type="CDD" id="cd02440">
    <property type="entry name" value="AdoMet_MTases"/>
    <property type="match status" value="1"/>
</dbReference>
<dbReference type="InterPro" id="IPR010251">
    <property type="entry name" value="Mg_prot_MeTrfase"/>
</dbReference>
<dbReference type="InterPro" id="IPR029063">
    <property type="entry name" value="SAM-dependent_MTases_sf"/>
</dbReference>
<organism evidence="7 8">
    <name type="scientific">Acaryochloris thomasi RCC1774</name>
    <dbReference type="NCBI Taxonomy" id="1764569"/>
    <lineage>
        <taxon>Bacteria</taxon>
        <taxon>Bacillati</taxon>
        <taxon>Cyanobacteriota</taxon>
        <taxon>Cyanophyceae</taxon>
        <taxon>Acaryochloridales</taxon>
        <taxon>Acaryochloridaceae</taxon>
        <taxon>Acaryochloris</taxon>
        <taxon>Acaryochloris thomasi</taxon>
    </lineage>
</organism>
<dbReference type="OrthoDB" id="9811589at2"/>
<evidence type="ECO:0000256" key="5">
    <source>
        <dbReference type="SAM" id="Phobius"/>
    </source>
</evidence>
<keyword evidence="5" id="KW-1133">Transmembrane helix</keyword>
<keyword evidence="8" id="KW-1185">Reference proteome</keyword>
<evidence type="ECO:0000313" key="7">
    <source>
        <dbReference type="EMBL" id="PZD73549.1"/>
    </source>
</evidence>
<dbReference type="SUPFAM" id="SSF53335">
    <property type="entry name" value="S-adenosyl-L-methionine-dependent methyltransferases"/>
    <property type="match status" value="1"/>
</dbReference>
<keyword evidence="3" id="KW-0949">S-adenosyl-L-methionine</keyword>
<keyword evidence="5" id="KW-0812">Transmembrane</keyword>